<dbReference type="SUPFAM" id="SSF55021">
    <property type="entry name" value="ACT-like"/>
    <property type="match status" value="2"/>
</dbReference>
<evidence type="ECO:0000256" key="2">
    <source>
        <dbReference type="ARBA" id="ARBA00022679"/>
    </source>
</evidence>
<dbReference type="InterPro" id="IPR054352">
    <property type="entry name" value="ACT_Aspartokinase"/>
</dbReference>
<evidence type="ECO:0000256" key="5">
    <source>
        <dbReference type="ARBA" id="ARBA00022840"/>
    </source>
</evidence>
<dbReference type="AlphaFoldDB" id="A0AB34IY15"/>
<evidence type="ECO:0000256" key="8">
    <source>
        <dbReference type="RuleBase" id="RU004249"/>
    </source>
</evidence>
<evidence type="ECO:0000313" key="11">
    <source>
        <dbReference type="EMBL" id="KAL1508800.1"/>
    </source>
</evidence>
<sequence length="509" mass="53842">MGRALLAAAALCACTARPLGLLTPRALPVRACPPRAALSPPSLSVVMKFGGSSVADASRIREVCLLVQNQLAQGVRAHLVCSAMGKTTNNLLDASARALHSGEVDLSAVRSLHEATIEALELEGTAHAHEIRQLLAECERTLSGVAMLRELSARSRDLIVSYGERLSGRMVAAQLVASGVEARQYESWDLGVITNSDYGEASVLDESWPVIKERVLAIPPGVVAVITGFIGKDATGRVTTLGRGGSDLTASLIAAAAGFDEAQVWKDVDGILTADPRVCPSARPVPQVSFEEAAELAYFGAQVLHPVAMQPARRVNMPVRVKNSYNPSAAGTLITQAGSATRCDVTAITSKTGVQMVDITSTRMLGAHGFLARTFEAFAKHAISVDTIASSEVSVSLTLNRNLALPRKDRNEAPEATALDALVRELSAFAEVHTSDGHTIITLIANVEKSSSVMAQVFSVMSEHGIQVEMLSQGASKVNISLVVPEARGVDAIKALHAHFFEMCERTDA</sequence>
<dbReference type="InterPro" id="IPR005260">
    <property type="entry name" value="Asp_kin_monofn"/>
</dbReference>
<feature type="signal peptide" evidence="9">
    <location>
        <begin position="1"/>
        <end position="16"/>
    </location>
</feature>
<evidence type="ECO:0000256" key="6">
    <source>
        <dbReference type="ARBA" id="ARBA00047872"/>
    </source>
</evidence>
<evidence type="ECO:0000313" key="12">
    <source>
        <dbReference type="Proteomes" id="UP001515480"/>
    </source>
</evidence>
<comment type="catalytic activity">
    <reaction evidence="6 7">
        <text>L-aspartate + ATP = 4-phospho-L-aspartate + ADP</text>
        <dbReference type="Rhea" id="RHEA:23776"/>
        <dbReference type="ChEBI" id="CHEBI:29991"/>
        <dbReference type="ChEBI" id="CHEBI:30616"/>
        <dbReference type="ChEBI" id="CHEBI:57535"/>
        <dbReference type="ChEBI" id="CHEBI:456216"/>
        <dbReference type="EC" id="2.7.2.4"/>
    </reaction>
</comment>
<dbReference type="EC" id="2.7.2.4" evidence="7"/>
<feature type="domain" description="ACT" evidence="10">
    <location>
        <begin position="442"/>
        <end position="509"/>
    </location>
</feature>
<dbReference type="InterPro" id="IPR042199">
    <property type="entry name" value="AsparK_Bifunc_asparK/hSer_DH"/>
</dbReference>
<dbReference type="GO" id="GO:0004072">
    <property type="term" value="F:aspartate kinase activity"/>
    <property type="evidence" value="ECO:0007669"/>
    <property type="project" value="UniProtKB-EC"/>
</dbReference>
<dbReference type="Gene3D" id="3.40.1160.10">
    <property type="entry name" value="Acetylglutamate kinase-like"/>
    <property type="match status" value="1"/>
</dbReference>
<dbReference type="PROSITE" id="PS51671">
    <property type="entry name" value="ACT"/>
    <property type="match status" value="1"/>
</dbReference>
<dbReference type="GO" id="GO:0009089">
    <property type="term" value="P:lysine biosynthetic process via diaminopimelate"/>
    <property type="evidence" value="ECO:0007669"/>
    <property type="project" value="InterPro"/>
</dbReference>
<dbReference type="InterPro" id="IPR001341">
    <property type="entry name" value="Asp_kinase"/>
</dbReference>
<dbReference type="GO" id="GO:0009090">
    <property type="term" value="P:homoserine biosynthetic process"/>
    <property type="evidence" value="ECO:0007669"/>
    <property type="project" value="TreeGrafter"/>
</dbReference>
<dbReference type="InterPro" id="IPR001048">
    <property type="entry name" value="Asp/Glu/Uridylate_kinase"/>
</dbReference>
<comment type="pathway">
    <text evidence="8">Amino-acid biosynthesis; L-lysine biosynthesis via DAP pathway; (S)-tetrahydrodipicolinate from L-aspartate: step 1/4.</text>
</comment>
<dbReference type="Gene3D" id="1.20.120.1320">
    <property type="entry name" value="Aspartokinase, catalytic domain"/>
    <property type="match status" value="1"/>
</dbReference>
<dbReference type="Pfam" id="PF00696">
    <property type="entry name" value="AA_kinase"/>
    <property type="match status" value="1"/>
</dbReference>
<dbReference type="GO" id="GO:0005524">
    <property type="term" value="F:ATP binding"/>
    <property type="evidence" value="ECO:0007669"/>
    <property type="project" value="UniProtKB-KW"/>
</dbReference>
<dbReference type="InterPro" id="IPR045865">
    <property type="entry name" value="ACT-like_dom_sf"/>
</dbReference>
<dbReference type="EMBL" id="JBGBPQ010000016">
    <property type="protein sequence ID" value="KAL1508800.1"/>
    <property type="molecule type" value="Genomic_DNA"/>
</dbReference>
<evidence type="ECO:0000256" key="7">
    <source>
        <dbReference type="RuleBase" id="RU003448"/>
    </source>
</evidence>
<dbReference type="NCBIfam" id="TIGR00657">
    <property type="entry name" value="asp_kinases"/>
    <property type="match status" value="1"/>
</dbReference>
<dbReference type="PANTHER" id="PTHR21499">
    <property type="entry name" value="ASPARTATE KINASE"/>
    <property type="match status" value="1"/>
</dbReference>
<dbReference type="Gene3D" id="3.30.70.260">
    <property type="match status" value="2"/>
</dbReference>
<comment type="similarity">
    <text evidence="1 7">Belongs to the aspartokinase family.</text>
</comment>
<keyword evidence="2 7" id="KW-0808">Transferase</keyword>
<keyword evidence="9" id="KW-0732">Signal</keyword>
<keyword evidence="12" id="KW-1185">Reference proteome</keyword>
<evidence type="ECO:0000256" key="9">
    <source>
        <dbReference type="SAM" id="SignalP"/>
    </source>
</evidence>
<proteinExistence type="inferred from homology"/>
<keyword evidence="8" id="KW-0028">Amino-acid biosynthesis</keyword>
<comment type="pathway">
    <text evidence="8">Amino-acid biosynthesis; L-methionine biosynthesis via de novo pathway; L-homoserine from L-aspartate: step 1/3.</text>
</comment>
<comment type="caution">
    <text evidence="11">The sequence shown here is derived from an EMBL/GenBank/DDBJ whole genome shotgun (WGS) entry which is preliminary data.</text>
</comment>
<evidence type="ECO:0000256" key="3">
    <source>
        <dbReference type="ARBA" id="ARBA00022741"/>
    </source>
</evidence>
<feature type="chain" id="PRO_5044235444" description="Aspartokinase" evidence="9">
    <location>
        <begin position="17"/>
        <end position="509"/>
    </location>
</feature>
<evidence type="ECO:0000256" key="1">
    <source>
        <dbReference type="ARBA" id="ARBA00010122"/>
    </source>
</evidence>
<evidence type="ECO:0000256" key="4">
    <source>
        <dbReference type="ARBA" id="ARBA00022777"/>
    </source>
</evidence>
<name>A0AB34IY15_PRYPA</name>
<accession>A0AB34IY15</accession>
<dbReference type="Pfam" id="PF22468">
    <property type="entry name" value="ACT_9"/>
    <property type="match status" value="1"/>
</dbReference>
<gene>
    <name evidence="11" type="ORF">AB1Y20_004895</name>
</gene>
<dbReference type="PROSITE" id="PS00324">
    <property type="entry name" value="ASPARTOKINASE"/>
    <property type="match status" value="1"/>
</dbReference>
<dbReference type="InterPro" id="IPR036393">
    <property type="entry name" value="AceGlu_kinase-like_sf"/>
</dbReference>
<protein>
    <recommendedName>
        <fullName evidence="7">Aspartokinase</fullName>
        <ecNumber evidence="7">2.7.2.4</ecNumber>
    </recommendedName>
</protein>
<dbReference type="SUPFAM" id="SSF53633">
    <property type="entry name" value="Carbamate kinase-like"/>
    <property type="match status" value="1"/>
</dbReference>
<dbReference type="GO" id="GO:0005829">
    <property type="term" value="C:cytosol"/>
    <property type="evidence" value="ECO:0007669"/>
    <property type="project" value="TreeGrafter"/>
</dbReference>
<reference evidence="11 12" key="1">
    <citation type="journal article" date="2024" name="Science">
        <title>Giant polyketide synthase enzymes in the biosynthesis of giant marine polyether toxins.</title>
        <authorList>
            <person name="Fallon T.R."/>
            <person name="Shende V.V."/>
            <person name="Wierzbicki I.H."/>
            <person name="Pendleton A.L."/>
            <person name="Watervoot N.F."/>
            <person name="Auber R.P."/>
            <person name="Gonzalez D.J."/>
            <person name="Wisecaver J.H."/>
            <person name="Moore B.S."/>
        </authorList>
    </citation>
    <scope>NUCLEOTIDE SEQUENCE [LARGE SCALE GENOMIC DNA]</scope>
    <source>
        <strain evidence="11 12">12B1</strain>
    </source>
</reference>
<dbReference type="InterPro" id="IPR002912">
    <property type="entry name" value="ACT_dom"/>
</dbReference>
<dbReference type="Proteomes" id="UP001515480">
    <property type="component" value="Unassembled WGS sequence"/>
</dbReference>
<keyword evidence="5" id="KW-0067">ATP-binding</keyword>
<dbReference type="PIRSF" id="PIRSF000726">
    <property type="entry name" value="Asp_kin"/>
    <property type="match status" value="1"/>
</dbReference>
<dbReference type="InterPro" id="IPR018042">
    <property type="entry name" value="Aspartate_kinase_CS"/>
</dbReference>
<dbReference type="PANTHER" id="PTHR21499:SF59">
    <property type="entry name" value="ASPARTOKINASE"/>
    <property type="match status" value="1"/>
</dbReference>
<comment type="pathway">
    <text evidence="8">Amino-acid biosynthesis; L-threonine biosynthesis; L-threonine from L-aspartate: step 1/5.</text>
</comment>
<keyword evidence="3" id="KW-0547">Nucleotide-binding</keyword>
<evidence type="ECO:0000259" key="10">
    <source>
        <dbReference type="PROSITE" id="PS51671"/>
    </source>
</evidence>
<keyword evidence="4 7" id="KW-0418">Kinase</keyword>
<organism evidence="11 12">
    <name type="scientific">Prymnesium parvum</name>
    <name type="common">Toxic golden alga</name>
    <dbReference type="NCBI Taxonomy" id="97485"/>
    <lineage>
        <taxon>Eukaryota</taxon>
        <taxon>Haptista</taxon>
        <taxon>Haptophyta</taxon>
        <taxon>Prymnesiophyceae</taxon>
        <taxon>Prymnesiales</taxon>
        <taxon>Prymnesiaceae</taxon>
        <taxon>Prymnesium</taxon>
    </lineage>
</organism>